<evidence type="ECO:0000256" key="18">
    <source>
        <dbReference type="RuleBase" id="RU363127"/>
    </source>
</evidence>
<evidence type="ECO:0000256" key="9">
    <source>
        <dbReference type="ARBA" id="ARBA00022968"/>
    </source>
</evidence>
<dbReference type="GO" id="GO:0005975">
    <property type="term" value="P:carbohydrate metabolic process"/>
    <property type="evidence" value="ECO:0007669"/>
    <property type="project" value="TreeGrafter"/>
</dbReference>
<feature type="active site" description="Proton donor/acceptor" evidence="16">
    <location>
        <position position="290"/>
    </location>
</feature>
<dbReference type="AlphaFoldDB" id="A0A8S1C3C6"/>
<dbReference type="GO" id="GO:0046872">
    <property type="term" value="F:metal ion binding"/>
    <property type="evidence" value="ECO:0007669"/>
    <property type="project" value="UniProtKB-KW"/>
</dbReference>
<evidence type="ECO:0000256" key="1">
    <source>
        <dbReference type="ARBA" id="ARBA00001936"/>
    </source>
</evidence>
<evidence type="ECO:0000256" key="14">
    <source>
        <dbReference type="ARBA" id="ARBA00023211"/>
    </source>
</evidence>
<dbReference type="EC" id="2.4.1.135" evidence="5 18"/>
<keyword evidence="7" id="KW-0812">Transmembrane</keyword>
<dbReference type="FunFam" id="3.90.550.10:FF:000044">
    <property type="entry name" value="Galactosylgalactosylxylosylprotein 3-beta-glucuronosyltransferase"/>
    <property type="match status" value="1"/>
</dbReference>
<evidence type="ECO:0000313" key="20">
    <source>
        <dbReference type="Proteomes" id="UP000494165"/>
    </source>
</evidence>
<proteinExistence type="inferred from homology"/>
<keyword evidence="11 18" id="KW-0333">Golgi apparatus</keyword>
<dbReference type="PANTHER" id="PTHR10896:SF50">
    <property type="entry name" value="GALACTOSYLGALACTOSYLXYLOSYLPROTEIN 3-BETA-GLUCURONOSYLTRANSFERASE P"/>
    <property type="match status" value="1"/>
</dbReference>
<dbReference type="CDD" id="cd00218">
    <property type="entry name" value="GlcAT-I"/>
    <property type="match status" value="1"/>
</dbReference>
<gene>
    <name evidence="19" type="ORF">CLODIP_2_CD02175</name>
</gene>
<keyword evidence="13" id="KW-0325">Glycoprotein</keyword>
<evidence type="ECO:0000256" key="5">
    <source>
        <dbReference type="ARBA" id="ARBA00012641"/>
    </source>
</evidence>
<comment type="pathway">
    <text evidence="3 18">Protein modification; protein glycosylation.</text>
</comment>
<keyword evidence="6 18" id="KW-0808">Transferase</keyword>
<dbReference type="Gene3D" id="3.90.550.10">
    <property type="entry name" value="Spore Coat Polysaccharide Biosynthesis Protein SpsA, Chain A"/>
    <property type="match status" value="1"/>
</dbReference>
<dbReference type="Pfam" id="PF03360">
    <property type="entry name" value="Glyco_transf_43"/>
    <property type="match status" value="1"/>
</dbReference>
<evidence type="ECO:0000256" key="2">
    <source>
        <dbReference type="ARBA" id="ARBA00004323"/>
    </source>
</evidence>
<evidence type="ECO:0000256" key="12">
    <source>
        <dbReference type="ARBA" id="ARBA00023136"/>
    </source>
</evidence>
<reference evidence="19 20" key="1">
    <citation type="submission" date="2020-04" db="EMBL/GenBank/DDBJ databases">
        <authorList>
            <person name="Alioto T."/>
            <person name="Alioto T."/>
            <person name="Gomez Garrido J."/>
        </authorList>
    </citation>
    <scope>NUCLEOTIDE SEQUENCE [LARGE SCALE GENOMIC DNA]</scope>
</reference>
<accession>A0A8S1C3C6</accession>
<dbReference type="PANTHER" id="PTHR10896">
    <property type="entry name" value="GALACTOSYLGALACTOSYLXYLOSYLPROTEIN 3-BETA-GLUCURONOSYLTRANSFERASE BETA-1,3-GLUCURONYLTRANSFERASE"/>
    <property type="match status" value="1"/>
</dbReference>
<keyword evidence="9 18" id="KW-0735">Signal-anchor</keyword>
<name>A0A8S1C3C6_9INSE</name>
<dbReference type="GO" id="GO:0050650">
    <property type="term" value="P:chondroitin sulfate proteoglycan biosynthetic process"/>
    <property type="evidence" value="ECO:0007669"/>
    <property type="project" value="TreeGrafter"/>
</dbReference>
<keyword evidence="20" id="KW-1185">Reference proteome</keyword>
<dbReference type="SUPFAM" id="SSF53448">
    <property type="entry name" value="Nucleotide-diphospho-sugar transferases"/>
    <property type="match status" value="1"/>
</dbReference>
<keyword evidence="8 17" id="KW-0479">Metal-binding</keyword>
<evidence type="ECO:0000256" key="17">
    <source>
        <dbReference type="PIRSR" id="PIRSR605027-3"/>
    </source>
</evidence>
<comment type="cofactor">
    <cofactor evidence="1 17 18">
        <name>Mn(2+)</name>
        <dbReference type="ChEBI" id="CHEBI:29035"/>
    </cofactor>
</comment>
<evidence type="ECO:0000256" key="15">
    <source>
        <dbReference type="ARBA" id="ARBA00047979"/>
    </source>
</evidence>
<keyword evidence="12" id="KW-0472">Membrane</keyword>
<protein>
    <recommendedName>
        <fullName evidence="5 18">Galactosylgalactosylxylosylprotein 3-beta-glucuronosyltransferase</fullName>
        <ecNumber evidence="5 18">2.4.1.135</ecNumber>
    </recommendedName>
</protein>
<dbReference type="GO" id="GO:0000139">
    <property type="term" value="C:Golgi membrane"/>
    <property type="evidence" value="ECO:0007669"/>
    <property type="project" value="UniProtKB-SubCell"/>
</dbReference>
<dbReference type="InterPro" id="IPR005027">
    <property type="entry name" value="Glyco_trans_43"/>
</dbReference>
<dbReference type="Proteomes" id="UP000494165">
    <property type="component" value="Unassembled WGS sequence"/>
</dbReference>
<comment type="catalytic activity">
    <reaction evidence="15 18">
        <text>3-O-(beta-D-galactosyl-(1-&gt;3)-beta-D-galactosyl-(1-&gt;4)-beta-D-xylosyl)-L-seryl-[protein] + UDP-alpha-D-glucuronate = 3-O-(beta-D-GlcA-(1-&gt;3)-beta-D-Gal-(1-&gt;3)-beta-D-Gal-(1-&gt;4)-beta-D-Xyl)-L-seryl-[protein] + UDP + H(+)</text>
        <dbReference type="Rhea" id="RHEA:24168"/>
        <dbReference type="Rhea" id="RHEA-COMP:12571"/>
        <dbReference type="Rhea" id="RHEA-COMP:12573"/>
        <dbReference type="ChEBI" id="CHEBI:15378"/>
        <dbReference type="ChEBI" id="CHEBI:58052"/>
        <dbReference type="ChEBI" id="CHEBI:58223"/>
        <dbReference type="ChEBI" id="CHEBI:132090"/>
        <dbReference type="ChEBI" id="CHEBI:132093"/>
        <dbReference type="EC" id="2.4.1.135"/>
    </reaction>
</comment>
<comment type="subcellular location">
    <subcellularLocation>
        <location evidence="2 18">Golgi apparatus membrane</location>
        <topology evidence="2 18">Single-pass type II membrane protein</topology>
    </subcellularLocation>
</comment>
<comment type="similarity">
    <text evidence="4 18">Belongs to the glycosyltransferase 43 family.</text>
</comment>
<dbReference type="InterPro" id="IPR029044">
    <property type="entry name" value="Nucleotide-diphossugar_trans"/>
</dbReference>
<dbReference type="OrthoDB" id="675023at2759"/>
<evidence type="ECO:0000256" key="4">
    <source>
        <dbReference type="ARBA" id="ARBA00007706"/>
    </source>
</evidence>
<evidence type="ECO:0000313" key="19">
    <source>
        <dbReference type="EMBL" id="CAB3363340.1"/>
    </source>
</evidence>
<keyword evidence="10" id="KW-1133">Transmembrane helix</keyword>
<evidence type="ECO:0000256" key="7">
    <source>
        <dbReference type="ARBA" id="ARBA00022692"/>
    </source>
</evidence>
<evidence type="ECO:0000256" key="3">
    <source>
        <dbReference type="ARBA" id="ARBA00004922"/>
    </source>
</evidence>
<comment type="caution">
    <text evidence="19">The sequence shown here is derived from an EMBL/GenBank/DDBJ whole genome shotgun (WGS) entry which is preliminary data.</text>
</comment>
<dbReference type="GO" id="GO:0015018">
    <property type="term" value="F:galactosylgalactosylxylosylprotein 3-beta-glucuronosyltransferase activity"/>
    <property type="evidence" value="ECO:0007669"/>
    <property type="project" value="UniProtKB-UniRule"/>
</dbReference>
<evidence type="ECO:0000256" key="11">
    <source>
        <dbReference type="ARBA" id="ARBA00023034"/>
    </source>
</evidence>
<evidence type="ECO:0000256" key="8">
    <source>
        <dbReference type="ARBA" id="ARBA00022723"/>
    </source>
</evidence>
<dbReference type="EMBL" id="CADEPI010000012">
    <property type="protein sequence ID" value="CAB3363340.1"/>
    <property type="molecule type" value="Genomic_DNA"/>
</dbReference>
<evidence type="ECO:0000256" key="13">
    <source>
        <dbReference type="ARBA" id="ARBA00023180"/>
    </source>
</evidence>
<keyword evidence="14 17" id="KW-0464">Manganese</keyword>
<feature type="binding site" evidence="17">
    <location>
        <position position="207"/>
    </location>
    <ligand>
        <name>Mn(2+)</name>
        <dbReference type="ChEBI" id="CHEBI:29035"/>
    </ligand>
</feature>
<evidence type="ECO:0000256" key="16">
    <source>
        <dbReference type="PIRSR" id="PIRSR605027-1"/>
    </source>
</evidence>
<evidence type="ECO:0000256" key="6">
    <source>
        <dbReference type="ARBA" id="ARBA00022679"/>
    </source>
</evidence>
<evidence type="ECO:0000256" key="10">
    <source>
        <dbReference type="ARBA" id="ARBA00022989"/>
    </source>
</evidence>
<organism evidence="19 20">
    <name type="scientific">Cloeon dipterum</name>
    <dbReference type="NCBI Taxonomy" id="197152"/>
    <lineage>
        <taxon>Eukaryota</taxon>
        <taxon>Metazoa</taxon>
        <taxon>Ecdysozoa</taxon>
        <taxon>Arthropoda</taxon>
        <taxon>Hexapoda</taxon>
        <taxon>Insecta</taxon>
        <taxon>Pterygota</taxon>
        <taxon>Palaeoptera</taxon>
        <taxon>Ephemeroptera</taxon>
        <taxon>Pisciforma</taxon>
        <taxon>Baetidae</taxon>
        <taxon>Cloeon</taxon>
    </lineage>
</organism>
<sequence length="349" mass="39460">MYSTRKFYLMALLALGLFAVQYHVMSNWLVQGAVRSDVPLSVVRLSIDRLQTSPELTAALSQEQLRKIVEEVSQQVVQTLPDCIPVEAAAARTVSGGGDKALPKLYIITPTYRRPEQQPEMTRLAQTLLHVKNIKWLVIEDADKPTPEITALLKRTGIDFEHLVAPMPAKYKNKKGSKPRGVSNRNRGIEWIRENASDGVMYFADDDNTYDIRIFEQMRHTKKVSMWPVGLLTKVGLSTPVVKNGQFHGFYDGWMANRKFPVDMAEFAVSVKFLLQRPKATMPYKPGYEEDGFLKSLAPLEPKELELLANGCTEILVWHTQSKKNSPSAAINATQYKDTNLIELKKHMV</sequence>